<dbReference type="GO" id="GO:0035861">
    <property type="term" value="C:site of double-strand break"/>
    <property type="evidence" value="ECO:0007669"/>
    <property type="project" value="TreeGrafter"/>
</dbReference>
<dbReference type="SUPFAM" id="SSF50249">
    <property type="entry name" value="Nucleic acid-binding proteins"/>
    <property type="match status" value="1"/>
</dbReference>
<dbReference type="PhylomeDB" id="B4JN76"/>
<dbReference type="PANTHER" id="PTHR15114:SF1">
    <property type="entry name" value="REPLICATION PROTEIN A 14 KDA SUBUNIT"/>
    <property type="match status" value="1"/>
</dbReference>
<dbReference type="GO" id="GO:0003684">
    <property type="term" value="F:damaged DNA binding"/>
    <property type="evidence" value="ECO:0007669"/>
    <property type="project" value="TreeGrafter"/>
</dbReference>
<dbReference type="Proteomes" id="UP000001070">
    <property type="component" value="Unassembled WGS sequence"/>
</dbReference>
<organism evidence="5">
    <name type="scientific">Drosophila grimshawi</name>
    <name type="common">Hawaiian fruit fly</name>
    <name type="synonym">Idiomyia grimshawi</name>
    <dbReference type="NCBI Taxonomy" id="7222"/>
    <lineage>
        <taxon>Eukaryota</taxon>
        <taxon>Metazoa</taxon>
        <taxon>Ecdysozoa</taxon>
        <taxon>Arthropoda</taxon>
        <taxon>Hexapoda</taxon>
        <taxon>Insecta</taxon>
        <taxon>Pterygota</taxon>
        <taxon>Neoptera</taxon>
        <taxon>Endopterygota</taxon>
        <taxon>Diptera</taxon>
        <taxon>Brachycera</taxon>
        <taxon>Muscomorpha</taxon>
        <taxon>Ephydroidea</taxon>
        <taxon>Drosophilidae</taxon>
        <taxon>Drosophila</taxon>
        <taxon>Hawaiian Drosophila</taxon>
    </lineage>
</organism>
<evidence type="ECO:0000313" key="4">
    <source>
        <dbReference type="EMBL" id="EDV92169.1"/>
    </source>
</evidence>
<comment type="similarity">
    <text evidence="2">Belongs to the replication factor A protein 3 family.</text>
</comment>
<dbReference type="Pfam" id="PF08661">
    <property type="entry name" value="Rep_fac-A_3"/>
    <property type="match status" value="1"/>
</dbReference>
<dbReference type="GO" id="GO:0006260">
    <property type="term" value="P:DNA replication"/>
    <property type="evidence" value="ECO:0007669"/>
    <property type="project" value="InterPro"/>
</dbReference>
<dbReference type="OrthoDB" id="188186at2759"/>
<reference evidence="4 5" key="1">
    <citation type="journal article" date="2007" name="Nature">
        <title>Evolution of genes and genomes on the Drosophila phylogeny.</title>
        <authorList>
            <consortium name="Drosophila 12 Genomes Consortium"/>
            <person name="Clark A.G."/>
            <person name="Eisen M.B."/>
            <person name="Smith D.R."/>
            <person name="Bergman C.M."/>
            <person name="Oliver B."/>
            <person name="Markow T.A."/>
            <person name="Kaufman T.C."/>
            <person name="Kellis M."/>
            <person name="Gelbart W."/>
            <person name="Iyer V.N."/>
            <person name="Pollard D.A."/>
            <person name="Sackton T.B."/>
            <person name="Larracuente A.M."/>
            <person name="Singh N.D."/>
            <person name="Abad J.P."/>
            <person name="Abt D.N."/>
            <person name="Adryan B."/>
            <person name="Aguade M."/>
            <person name="Akashi H."/>
            <person name="Anderson W.W."/>
            <person name="Aquadro C.F."/>
            <person name="Ardell D.H."/>
            <person name="Arguello R."/>
            <person name="Artieri C.G."/>
            <person name="Barbash D.A."/>
            <person name="Barker D."/>
            <person name="Barsanti P."/>
            <person name="Batterham P."/>
            <person name="Batzoglou S."/>
            <person name="Begun D."/>
            <person name="Bhutkar A."/>
            <person name="Blanco E."/>
            <person name="Bosak S.A."/>
            <person name="Bradley R.K."/>
            <person name="Brand A.D."/>
            <person name="Brent M.R."/>
            <person name="Brooks A.N."/>
            <person name="Brown R.H."/>
            <person name="Butlin R.K."/>
            <person name="Caggese C."/>
            <person name="Calvi B.R."/>
            <person name="Bernardo de Carvalho A."/>
            <person name="Caspi A."/>
            <person name="Castrezana S."/>
            <person name="Celniker S.E."/>
            <person name="Chang J.L."/>
            <person name="Chapple C."/>
            <person name="Chatterji S."/>
            <person name="Chinwalla A."/>
            <person name="Civetta A."/>
            <person name="Clifton S.W."/>
            <person name="Comeron J.M."/>
            <person name="Costello J.C."/>
            <person name="Coyne J.A."/>
            <person name="Daub J."/>
            <person name="David R.G."/>
            <person name="Delcher A.L."/>
            <person name="Delehaunty K."/>
            <person name="Do C.B."/>
            <person name="Ebling H."/>
            <person name="Edwards K."/>
            <person name="Eickbush T."/>
            <person name="Evans J.D."/>
            <person name="Filipski A."/>
            <person name="Findeiss S."/>
            <person name="Freyhult E."/>
            <person name="Fulton L."/>
            <person name="Fulton R."/>
            <person name="Garcia A.C."/>
            <person name="Gardiner A."/>
            <person name="Garfield D.A."/>
            <person name="Garvin B.E."/>
            <person name="Gibson G."/>
            <person name="Gilbert D."/>
            <person name="Gnerre S."/>
            <person name="Godfrey J."/>
            <person name="Good R."/>
            <person name="Gotea V."/>
            <person name="Gravely B."/>
            <person name="Greenberg A.J."/>
            <person name="Griffiths-Jones S."/>
            <person name="Gross S."/>
            <person name="Guigo R."/>
            <person name="Gustafson E.A."/>
            <person name="Haerty W."/>
            <person name="Hahn M.W."/>
            <person name="Halligan D.L."/>
            <person name="Halpern A.L."/>
            <person name="Halter G.M."/>
            <person name="Han M.V."/>
            <person name="Heger A."/>
            <person name="Hillier L."/>
            <person name="Hinrichs A.S."/>
            <person name="Holmes I."/>
            <person name="Hoskins R.A."/>
            <person name="Hubisz M.J."/>
            <person name="Hultmark D."/>
            <person name="Huntley M.A."/>
            <person name="Jaffe D.B."/>
            <person name="Jagadeeshan S."/>
            <person name="Jeck W.R."/>
            <person name="Johnson J."/>
            <person name="Jones C.D."/>
            <person name="Jordan W.C."/>
            <person name="Karpen G.H."/>
            <person name="Kataoka E."/>
            <person name="Keightley P.D."/>
            <person name="Kheradpour P."/>
            <person name="Kirkness E.F."/>
            <person name="Koerich L.B."/>
            <person name="Kristiansen K."/>
            <person name="Kudrna D."/>
            <person name="Kulathinal R.J."/>
            <person name="Kumar S."/>
            <person name="Kwok R."/>
            <person name="Lander E."/>
            <person name="Langley C.H."/>
            <person name="Lapoint R."/>
            <person name="Lazzaro B.P."/>
            <person name="Lee S.J."/>
            <person name="Levesque L."/>
            <person name="Li R."/>
            <person name="Lin C.F."/>
            <person name="Lin M.F."/>
            <person name="Lindblad-Toh K."/>
            <person name="Llopart A."/>
            <person name="Long M."/>
            <person name="Low L."/>
            <person name="Lozovsky E."/>
            <person name="Lu J."/>
            <person name="Luo M."/>
            <person name="Machado C.A."/>
            <person name="Makalowski W."/>
            <person name="Marzo M."/>
            <person name="Matsuda M."/>
            <person name="Matzkin L."/>
            <person name="McAllister B."/>
            <person name="McBride C.S."/>
            <person name="McKernan B."/>
            <person name="McKernan K."/>
            <person name="Mendez-Lago M."/>
            <person name="Minx P."/>
            <person name="Mollenhauer M.U."/>
            <person name="Montooth K."/>
            <person name="Mount S.M."/>
            <person name="Mu X."/>
            <person name="Myers E."/>
            <person name="Negre B."/>
            <person name="Newfeld S."/>
            <person name="Nielsen R."/>
            <person name="Noor M.A."/>
            <person name="O'Grady P."/>
            <person name="Pachter L."/>
            <person name="Papaceit M."/>
            <person name="Parisi M.J."/>
            <person name="Parisi M."/>
            <person name="Parts L."/>
            <person name="Pedersen J.S."/>
            <person name="Pesole G."/>
            <person name="Phillippy A.M."/>
            <person name="Ponting C.P."/>
            <person name="Pop M."/>
            <person name="Porcelli D."/>
            <person name="Powell J.R."/>
            <person name="Prohaska S."/>
            <person name="Pruitt K."/>
            <person name="Puig M."/>
            <person name="Quesneville H."/>
            <person name="Ram K.R."/>
            <person name="Rand D."/>
            <person name="Rasmussen M.D."/>
            <person name="Reed L.K."/>
            <person name="Reenan R."/>
            <person name="Reily A."/>
            <person name="Remington K.A."/>
            <person name="Rieger T.T."/>
            <person name="Ritchie M.G."/>
            <person name="Robin C."/>
            <person name="Rogers Y.H."/>
            <person name="Rohde C."/>
            <person name="Rozas J."/>
            <person name="Rubenfield M.J."/>
            <person name="Ruiz A."/>
            <person name="Russo S."/>
            <person name="Salzberg S.L."/>
            <person name="Sanchez-Gracia A."/>
            <person name="Saranga D.J."/>
            <person name="Sato H."/>
            <person name="Schaeffer S.W."/>
            <person name="Schatz M.C."/>
            <person name="Schlenke T."/>
            <person name="Schwartz R."/>
            <person name="Segarra C."/>
            <person name="Singh R.S."/>
            <person name="Sirot L."/>
            <person name="Sirota M."/>
            <person name="Sisneros N.B."/>
            <person name="Smith C.D."/>
            <person name="Smith T.F."/>
            <person name="Spieth J."/>
            <person name="Stage D.E."/>
            <person name="Stark A."/>
            <person name="Stephan W."/>
            <person name="Strausberg R.L."/>
            <person name="Strempel S."/>
            <person name="Sturgill D."/>
            <person name="Sutton G."/>
            <person name="Sutton G.G."/>
            <person name="Tao W."/>
            <person name="Teichmann S."/>
            <person name="Tobari Y.N."/>
            <person name="Tomimura Y."/>
            <person name="Tsolas J.M."/>
            <person name="Valente V.L."/>
            <person name="Venter E."/>
            <person name="Venter J.C."/>
            <person name="Vicario S."/>
            <person name="Vieira F.G."/>
            <person name="Vilella A.J."/>
            <person name="Villasante A."/>
            <person name="Walenz B."/>
            <person name="Wang J."/>
            <person name="Wasserman M."/>
            <person name="Watts T."/>
            <person name="Wilson D."/>
            <person name="Wilson R.K."/>
            <person name="Wing R.A."/>
            <person name="Wolfner M.F."/>
            <person name="Wong A."/>
            <person name="Wong G.K."/>
            <person name="Wu C.I."/>
            <person name="Wu G."/>
            <person name="Yamamoto D."/>
            <person name="Yang H.P."/>
            <person name="Yang S.P."/>
            <person name="Yorke J.A."/>
            <person name="Yoshida K."/>
            <person name="Zdobnov E."/>
            <person name="Zhang P."/>
            <person name="Zhang Y."/>
            <person name="Zimin A.V."/>
            <person name="Baldwin J."/>
            <person name="Abdouelleil A."/>
            <person name="Abdulkadir J."/>
            <person name="Abebe A."/>
            <person name="Abera B."/>
            <person name="Abreu J."/>
            <person name="Acer S.C."/>
            <person name="Aftuck L."/>
            <person name="Alexander A."/>
            <person name="An P."/>
            <person name="Anderson E."/>
            <person name="Anderson S."/>
            <person name="Arachi H."/>
            <person name="Azer M."/>
            <person name="Bachantsang P."/>
            <person name="Barry A."/>
            <person name="Bayul T."/>
            <person name="Berlin A."/>
            <person name="Bessette D."/>
            <person name="Bloom T."/>
            <person name="Blye J."/>
            <person name="Boguslavskiy L."/>
            <person name="Bonnet C."/>
            <person name="Boukhgalter B."/>
            <person name="Bourzgui I."/>
            <person name="Brown A."/>
            <person name="Cahill P."/>
            <person name="Channer S."/>
            <person name="Cheshatsang Y."/>
            <person name="Chuda L."/>
            <person name="Citroen M."/>
            <person name="Collymore A."/>
            <person name="Cooke P."/>
            <person name="Costello M."/>
            <person name="D'Aco K."/>
            <person name="Daza R."/>
            <person name="De Haan G."/>
            <person name="DeGray S."/>
            <person name="DeMaso C."/>
            <person name="Dhargay N."/>
            <person name="Dooley K."/>
            <person name="Dooley E."/>
            <person name="Doricent M."/>
            <person name="Dorje P."/>
            <person name="Dorjee K."/>
            <person name="Dupes A."/>
            <person name="Elong R."/>
            <person name="Falk J."/>
            <person name="Farina A."/>
            <person name="Faro S."/>
            <person name="Ferguson D."/>
            <person name="Fisher S."/>
            <person name="Foley C.D."/>
            <person name="Franke A."/>
            <person name="Friedrich D."/>
            <person name="Gadbois L."/>
            <person name="Gearin G."/>
            <person name="Gearin C.R."/>
            <person name="Giannoukos G."/>
            <person name="Goode T."/>
            <person name="Graham J."/>
            <person name="Grandbois E."/>
            <person name="Grewal S."/>
            <person name="Gyaltsen K."/>
            <person name="Hafez N."/>
            <person name="Hagos B."/>
            <person name="Hall J."/>
            <person name="Henson C."/>
            <person name="Hollinger A."/>
            <person name="Honan T."/>
            <person name="Huard M.D."/>
            <person name="Hughes L."/>
            <person name="Hurhula B."/>
            <person name="Husby M.E."/>
            <person name="Kamat A."/>
            <person name="Kanga B."/>
            <person name="Kashin S."/>
            <person name="Khazanovich D."/>
            <person name="Kisner P."/>
            <person name="Lance K."/>
            <person name="Lara M."/>
            <person name="Lee W."/>
            <person name="Lennon N."/>
            <person name="Letendre F."/>
            <person name="LeVine R."/>
            <person name="Lipovsky A."/>
            <person name="Liu X."/>
            <person name="Liu J."/>
            <person name="Liu S."/>
            <person name="Lokyitsang T."/>
            <person name="Lokyitsang Y."/>
            <person name="Lubonja R."/>
            <person name="Lui A."/>
            <person name="MacDonald P."/>
            <person name="Magnisalis V."/>
            <person name="Maru K."/>
            <person name="Matthews C."/>
            <person name="McCusker W."/>
            <person name="McDonough S."/>
            <person name="Mehta T."/>
            <person name="Meldrim J."/>
            <person name="Meneus L."/>
            <person name="Mihai O."/>
            <person name="Mihalev A."/>
            <person name="Mihova T."/>
            <person name="Mittelman R."/>
            <person name="Mlenga V."/>
            <person name="Montmayeur A."/>
            <person name="Mulrain L."/>
            <person name="Navidi A."/>
            <person name="Naylor J."/>
            <person name="Negash T."/>
            <person name="Nguyen T."/>
            <person name="Nguyen N."/>
            <person name="Nicol R."/>
            <person name="Norbu C."/>
            <person name="Norbu N."/>
            <person name="Novod N."/>
            <person name="O'Neill B."/>
            <person name="Osman S."/>
            <person name="Markiewicz E."/>
            <person name="Oyono O.L."/>
            <person name="Patti C."/>
            <person name="Phunkhang P."/>
            <person name="Pierre F."/>
            <person name="Priest M."/>
            <person name="Raghuraman S."/>
            <person name="Rege F."/>
            <person name="Reyes R."/>
            <person name="Rise C."/>
            <person name="Rogov P."/>
            <person name="Ross K."/>
            <person name="Ryan E."/>
            <person name="Settipalli S."/>
            <person name="Shea T."/>
            <person name="Sherpa N."/>
            <person name="Shi L."/>
            <person name="Shih D."/>
            <person name="Sparrow T."/>
            <person name="Spaulding J."/>
            <person name="Stalker J."/>
            <person name="Stange-Thomann N."/>
            <person name="Stavropoulos S."/>
            <person name="Stone C."/>
            <person name="Strader C."/>
            <person name="Tesfaye S."/>
            <person name="Thomson T."/>
            <person name="Thoulutsang Y."/>
            <person name="Thoulutsang D."/>
            <person name="Topham K."/>
            <person name="Topping I."/>
            <person name="Tsamla T."/>
            <person name="Vassiliev H."/>
            <person name="Vo A."/>
            <person name="Wangchuk T."/>
            <person name="Wangdi T."/>
            <person name="Weiand M."/>
            <person name="Wilkinson J."/>
            <person name="Wilson A."/>
            <person name="Yadav S."/>
            <person name="Young G."/>
            <person name="Yu Q."/>
            <person name="Zembek L."/>
            <person name="Zhong D."/>
            <person name="Zimmer A."/>
            <person name="Zwirko Z."/>
            <person name="Jaffe D.B."/>
            <person name="Alvarez P."/>
            <person name="Brockman W."/>
            <person name="Butler J."/>
            <person name="Chin C."/>
            <person name="Gnerre S."/>
            <person name="Grabherr M."/>
            <person name="Kleber M."/>
            <person name="Mauceli E."/>
            <person name="MacCallum I."/>
        </authorList>
    </citation>
    <scope>NUCLEOTIDE SEQUENCE [LARGE SCALE GENOMIC DNA]</scope>
    <source>
        <strain evidence="5">Tucson 15287-2541.00</strain>
    </source>
</reference>
<dbReference type="GO" id="GO:0003697">
    <property type="term" value="F:single-stranded DNA binding"/>
    <property type="evidence" value="ECO:0007669"/>
    <property type="project" value="TreeGrafter"/>
</dbReference>
<evidence type="ECO:0000313" key="5">
    <source>
        <dbReference type="Proteomes" id="UP000001070"/>
    </source>
</evidence>
<dbReference type="HOGENOM" id="CLU_141922_3_0_1"/>
<dbReference type="SMR" id="B4JN76"/>
<dbReference type="GO" id="GO:0006289">
    <property type="term" value="P:nucleotide-excision repair"/>
    <property type="evidence" value="ECO:0007669"/>
    <property type="project" value="TreeGrafter"/>
</dbReference>
<dbReference type="PANTHER" id="PTHR15114">
    <property type="entry name" value="REPLICATION PROTEIN A3"/>
    <property type="match status" value="1"/>
</dbReference>
<dbReference type="CDD" id="cd04479">
    <property type="entry name" value="RPA3"/>
    <property type="match status" value="1"/>
</dbReference>
<evidence type="ECO:0000256" key="1">
    <source>
        <dbReference type="ARBA" id="ARBA00004123"/>
    </source>
</evidence>
<dbReference type="KEGG" id="dgr:6565853"/>
<dbReference type="GO" id="GO:0006284">
    <property type="term" value="P:base-excision repair"/>
    <property type="evidence" value="ECO:0007669"/>
    <property type="project" value="TreeGrafter"/>
</dbReference>
<keyword evidence="3" id="KW-0539">Nucleus</keyword>
<proteinExistence type="inferred from homology"/>
<dbReference type="InParanoid" id="B4JN76"/>
<keyword evidence="5" id="KW-1185">Reference proteome</keyword>
<dbReference type="GO" id="GO:0006298">
    <property type="term" value="P:mismatch repair"/>
    <property type="evidence" value="ECO:0007669"/>
    <property type="project" value="TreeGrafter"/>
</dbReference>
<dbReference type="Gene3D" id="2.40.50.140">
    <property type="entry name" value="Nucleic acid-binding proteins"/>
    <property type="match status" value="1"/>
</dbReference>
<protein>
    <submittedName>
        <fullName evidence="4">GH24192</fullName>
    </submittedName>
</protein>
<name>B4JN76_DROGR</name>
<comment type="subcellular location">
    <subcellularLocation>
        <location evidence="1">Nucleus</location>
    </subcellularLocation>
</comment>
<gene>
    <name evidence="4" type="primary">Dgri\GH24192</name>
    <name evidence="4" type="ORF">Dgri_GH24192</name>
</gene>
<sequence length="113" mass="12338">MNTHFEPRTLINGGMLKQFAGQTVSIMVRVESVAGTTLLANSTDNHKLRISLPSELGAAEGAWVEVIGNPNSADAIRAKEVIEFGGENIDFDTDGYNTMTQLLTNVKQFYQYG</sequence>
<dbReference type="STRING" id="7222.B4JN76"/>
<dbReference type="eggNOG" id="ENOG502SBIR">
    <property type="taxonomic scope" value="Eukaryota"/>
</dbReference>
<evidence type="ECO:0000256" key="2">
    <source>
        <dbReference type="ARBA" id="ARBA00009761"/>
    </source>
</evidence>
<dbReference type="FunCoup" id="B4JN76">
    <property type="interactions" value="113"/>
</dbReference>
<dbReference type="AlphaFoldDB" id="B4JN76"/>
<dbReference type="EMBL" id="CH916371">
    <property type="protein sequence ID" value="EDV92169.1"/>
    <property type="molecule type" value="Genomic_DNA"/>
</dbReference>
<evidence type="ECO:0000256" key="3">
    <source>
        <dbReference type="ARBA" id="ARBA00023242"/>
    </source>
</evidence>
<dbReference type="OMA" id="WVEVIGM"/>
<dbReference type="InterPro" id="IPR012340">
    <property type="entry name" value="NA-bd_OB-fold"/>
</dbReference>
<dbReference type="GO" id="GO:0000724">
    <property type="term" value="P:double-strand break repair via homologous recombination"/>
    <property type="evidence" value="ECO:0007669"/>
    <property type="project" value="TreeGrafter"/>
</dbReference>
<dbReference type="GO" id="GO:0005662">
    <property type="term" value="C:DNA replication factor A complex"/>
    <property type="evidence" value="ECO:0007669"/>
    <property type="project" value="TreeGrafter"/>
</dbReference>
<dbReference type="InterPro" id="IPR013970">
    <property type="entry name" value="Rfa2"/>
</dbReference>
<accession>B4JN76</accession>